<dbReference type="InterPro" id="IPR036390">
    <property type="entry name" value="WH_DNA-bd_sf"/>
</dbReference>
<accession>A0ABQ1DKH1</accession>
<dbReference type="InterPro" id="IPR000835">
    <property type="entry name" value="HTH_MarR-typ"/>
</dbReference>
<name>A0ABQ1DKH1_PSECI</name>
<evidence type="ECO:0000259" key="4">
    <source>
        <dbReference type="PROSITE" id="PS50995"/>
    </source>
</evidence>
<keyword evidence="6" id="KW-1185">Reference proteome</keyword>
<dbReference type="Proteomes" id="UP000614982">
    <property type="component" value="Unassembled WGS sequence"/>
</dbReference>
<dbReference type="InterPro" id="IPR023187">
    <property type="entry name" value="Tscrpt_reg_MarR-type_CS"/>
</dbReference>
<organism evidence="5 6">
    <name type="scientific">Pseudomonas cichorii</name>
    <dbReference type="NCBI Taxonomy" id="36746"/>
    <lineage>
        <taxon>Bacteria</taxon>
        <taxon>Pseudomonadati</taxon>
        <taxon>Pseudomonadota</taxon>
        <taxon>Gammaproteobacteria</taxon>
        <taxon>Pseudomonadales</taxon>
        <taxon>Pseudomonadaceae</taxon>
        <taxon>Pseudomonas</taxon>
    </lineage>
</organism>
<keyword evidence="2" id="KW-0238">DNA-binding</keyword>
<comment type="caution">
    <text evidence="5">The sequence shown here is derived from an EMBL/GenBank/DDBJ whole genome shotgun (WGS) entry which is preliminary data.</text>
</comment>
<keyword evidence="3" id="KW-0804">Transcription</keyword>
<feature type="domain" description="HTH marR-type" evidence="4">
    <location>
        <begin position="33"/>
        <end position="173"/>
    </location>
</feature>
<dbReference type="Gene3D" id="1.10.10.10">
    <property type="entry name" value="Winged helix-like DNA-binding domain superfamily/Winged helix DNA-binding domain"/>
    <property type="match status" value="1"/>
</dbReference>
<evidence type="ECO:0000256" key="1">
    <source>
        <dbReference type="ARBA" id="ARBA00023015"/>
    </source>
</evidence>
<proteinExistence type="predicted"/>
<dbReference type="EMBL" id="BLWA01000003">
    <property type="protein sequence ID" value="GFM91510.1"/>
    <property type="molecule type" value="Genomic_DNA"/>
</dbReference>
<sequence>MATTCSRVKGKYVKLVDSNYDAKPGYVNMLDLKNPANQQIAMEAFFFGYQAFTAKADEMLARRGLSRVHQRIVFFIARYPDQSVKELLTVLGVSKQALNVPLRQLIAMELVQSTTPDTDKRKRLLVLTEEGIRFEQALRHEQVKLLQRVFAEAGQAAVDGWLTVNQALGQTLRPGAIDR</sequence>
<evidence type="ECO:0000313" key="5">
    <source>
        <dbReference type="EMBL" id="GFM91510.1"/>
    </source>
</evidence>
<protein>
    <submittedName>
        <fullName evidence="5">MarR family transcriptional regulator</fullName>
    </submittedName>
</protein>
<dbReference type="PROSITE" id="PS50995">
    <property type="entry name" value="HTH_MARR_2"/>
    <property type="match status" value="1"/>
</dbReference>
<evidence type="ECO:0000256" key="3">
    <source>
        <dbReference type="ARBA" id="ARBA00023163"/>
    </source>
</evidence>
<evidence type="ECO:0000256" key="2">
    <source>
        <dbReference type="ARBA" id="ARBA00023125"/>
    </source>
</evidence>
<evidence type="ECO:0000313" key="6">
    <source>
        <dbReference type="Proteomes" id="UP000614982"/>
    </source>
</evidence>
<gene>
    <name evidence="5" type="ORF">PSCICP_14820</name>
</gene>
<dbReference type="InterPro" id="IPR036388">
    <property type="entry name" value="WH-like_DNA-bd_sf"/>
</dbReference>
<dbReference type="PANTHER" id="PTHR33164:SF44">
    <property type="entry name" value="TRANSCRIPTIONAL REGULATORY PROTEIN"/>
    <property type="match status" value="1"/>
</dbReference>
<dbReference type="PROSITE" id="PS01117">
    <property type="entry name" value="HTH_MARR_1"/>
    <property type="match status" value="1"/>
</dbReference>
<dbReference type="PANTHER" id="PTHR33164">
    <property type="entry name" value="TRANSCRIPTIONAL REGULATOR, MARR FAMILY"/>
    <property type="match status" value="1"/>
</dbReference>
<dbReference type="SUPFAM" id="SSF46785">
    <property type="entry name" value="Winged helix' DNA-binding domain"/>
    <property type="match status" value="1"/>
</dbReference>
<dbReference type="Pfam" id="PF12802">
    <property type="entry name" value="MarR_2"/>
    <property type="match status" value="1"/>
</dbReference>
<dbReference type="SMART" id="SM00347">
    <property type="entry name" value="HTH_MARR"/>
    <property type="match status" value="1"/>
</dbReference>
<reference evidence="5 6" key="1">
    <citation type="submission" date="2020-05" db="EMBL/GenBank/DDBJ databases">
        <title>Genetic diversity of Pseudomonas cichorii.</title>
        <authorList>
            <person name="Tani S."/>
            <person name="Yagi H."/>
            <person name="Hashimoto S."/>
            <person name="Iiyama K."/>
            <person name="Furuya N."/>
        </authorList>
    </citation>
    <scope>NUCLEOTIDE SEQUENCE [LARGE SCALE GENOMIC DNA]</scope>
    <source>
        <strain evidence="5 6">LMG 2162</strain>
    </source>
</reference>
<keyword evidence="1" id="KW-0805">Transcription regulation</keyword>
<dbReference type="InterPro" id="IPR039422">
    <property type="entry name" value="MarR/SlyA-like"/>
</dbReference>